<proteinExistence type="inferred from homology"/>
<name>A0A367PCU3_CUPNE</name>
<gene>
    <name evidence="3" type="ORF">DDK22_28505</name>
</gene>
<dbReference type="InterPro" id="IPR018376">
    <property type="entry name" value="Enoyl-CoA_hyd/isom_CS"/>
</dbReference>
<evidence type="ECO:0000313" key="3">
    <source>
        <dbReference type="EMBL" id="RCJ05037.1"/>
    </source>
</evidence>
<evidence type="ECO:0000313" key="4">
    <source>
        <dbReference type="Proteomes" id="UP000253501"/>
    </source>
</evidence>
<dbReference type="PANTHER" id="PTHR42964:SF1">
    <property type="entry name" value="POLYKETIDE BIOSYNTHESIS ENOYL-COA HYDRATASE PKSH-RELATED"/>
    <property type="match status" value="1"/>
</dbReference>
<dbReference type="Gene3D" id="3.90.226.10">
    <property type="entry name" value="2-enoyl-CoA Hydratase, Chain A, domain 1"/>
    <property type="match status" value="1"/>
</dbReference>
<dbReference type="Proteomes" id="UP000253501">
    <property type="component" value="Unassembled WGS sequence"/>
</dbReference>
<dbReference type="PROSITE" id="PS00166">
    <property type="entry name" value="ENOYL_COA_HYDRATASE"/>
    <property type="match status" value="1"/>
</dbReference>
<accession>A0A367PCU3</accession>
<dbReference type="InterPro" id="IPR051683">
    <property type="entry name" value="Enoyl-CoA_Hydratase/Isomerase"/>
</dbReference>
<dbReference type="AlphaFoldDB" id="A0A367PCU3"/>
<dbReference type="InterPro" id="IPR001753">
    <property type="entry name" value="Enoyl-CoA_hydra/iso"/>
</dbReference>
<dbReference type="RefSeq" id="WP_114134831.1">
    <property type="nucleotide sequence ID" value="NZ_CP068436.1"/>
</dbReference>
<evidence type="ECO:0000256" key="2">
    <source>
        <dbReference type="RuleBase" id="RU003707"/>
    </source>
</evidence>
<comment type="similarity">
    <text evidence="1 2">Belongs to the enoyl-CoA hydratase/isomerase family.</text>
</comment>
<dbReference type="GO" id="GO:0003824">
    <property type="term" value="F:catalytic activity"/>
    <property type="evidence" value="ECO:0007669"/>
    <property type="project" value="InterPro"/>
</dbReference>
<organism evidence="3 4">
    <name type="scientific">Cupriavidus necator</name>
    <name type="common">Alcaligenes eutrophus</name>
    <name type="synonym">Ralstonia eutropha</name>
    <dbReference type="NCBI Taxonomy" id="106590"/>
    <lineage>
        <taxon>Bacteria</taxon>
        <taxon>Pseudomonadati</taxon>
        <taxon>Pseudomonadota</taxon>
        <taxon>Betaproteobacteria</taxon>
        <taxon>Burkholderiales</taxon>
        <taxon>Burkholderiaceae</taxon>
        <taxon>Cupriavidus</taxon>
    </lineage>
</organism>
<dbReference type="CDD" id="cd06558">
    <property type="entry name" value="crotonase-like"/>
    <property type="match status" value="1"/>
</dbReference>
<dbReference type="InterPro" id="IPR014748">
    <property type="entry name" value="Enoyl-CoA_hydra_C"/>
</dbReference>
<protein>
    <submittedName>
        <fullName evidence="3">Enoyl-CoA hydratase</fullName>
    </submittedName>
</protein>
<dbReference type="EMBL" id="QDHA01000084">
    <property type="protein sequence ID" value="RCJ05037.1"/>
    <property type="molecule type" value="Genomic_DNA"/>
</dbReference>
<comment type="caution">
    <text evidence="3">The sequence shown here is derived from an EMBL/GenBank/DDBJ whole genome shotgun (WGS) entry which is preliminary data.</text>
</comment>
<dbReference type="Pfam" id="PF00378">
    <property type="entry name" value="ECH_1"/>
    <property type="match status" value="1"/>
</dbReference>
<evidence type="ECO:0000256" key="1">
    <source>
        <dbReference type="ARBA" id="ARBA00005254"/>
    </source>
</evidence>
<sequence length="259" mass="26806">MDQPVLLTWQGAVATITLNRPERGNAIDTEAARALIGCIDEVAADTAVRTVVLRAAGRQFCAGGNIDAFLHAGAGLPSMLEELLGPLHTALYKLATLPVPVVSAVNGPVGGGGIGLALCADIVLAAESMKLRGGYSAIGLTPDAGSSWFLTRRVGAMRAKQLFFTNGALSARQCLEMGIVSEVVPDAGLPARADALAEALAHGATGALGRIKQLVDGAHERTLRVQLDLEHSLMVESAASAHAAEGIAAFIDRRAPRFD</sequence>
<dbReference type="Gene3D" id="1.10.12.10">
    <property type="entry name" value="Lyase 2-enoyl-coa Hydratase, Chain A, domain 2"/>
    <property type="match status" value="1"/>
</dbReference>
<dbReference type="InterPro" id="IPR029045">
    <property type="entry name" value="ClpP/crotonase-like_dom_sf"/>
</dbReference>
<reference evidence="3 4" key="1">
    <citation type="submission" date="2018-04" db="EMBL/GenBank/DDBJ databases">
        <title>Cupriavidus necator CR12 genome sequencing and assembly.</title>
        <authorList>
            <person name="Ben Fekih I."/>
            <person name="Mazhar H.S."/>
            <person name="Bello S.K."/>
            <person name="Rensing C."/>
        </authorList>
    </citation>
    <scope>NUCLEOTIDE SEQUENCE [LARGE SCALE GENOMIC DNA]</scope>
    <source>
        <strain evidence="3 4">CR12</strain>
    </source>
</reference>
<dbReference type="SUPFAM" id="SSF52096">
    <property type="entry name" value="ClpP/crotonase"/>
    <property type="match status" value="1"/>
</dbReference>
<dbReference type="PANTHER" id="PTHR42964">
    <property type="entry name" value="ENOYL-COA HYDRATASE"/>
    <property type="match status" value="1"/>
</dbReference>